<dbReference type="OrthoDB" id="9775889at2"/>
<name>C5CEE6_KOSOT</name>
<keyword evidence="7" id="KW-1185">Reference proteome</keyword>
<dbReference type="STRING" id="521045.Kole_1495"/>
<dbReference type="InterPro" id="IPR056861">
    <property type="entry name" value="HMCN1-like_VWA"/>
</dbReference>
<dbReference type="CDD" id="cd00198">
    <property type="entry name" value="vWFA"/>
    <property type="match status" value="1"/>
</dbReference>
<dbReference type="Pfam" id="PF25106">
    <property type="entry name" value="VWA_4"/>
    <property type="match status" value="1"/>
</dbReference>
<dbReference type="Gene3D" id="3.40.50.410">
    <property type="entry name" value="von Willebrand factor, type A domain"/>
    <property type="match status" value="1"/>
</dbReference>
<dbReference type="AlphaFoldDB" id="C5CEE6"/>
<reference evidence="6 7" key="2">
    <citation type="journal article" date="2011" name="J. Bacteriol.">
        <title>Genome Sequence of Kosmotoga olearia Strain TBF 19.5.1, a Thermophilic Bacterium with a Wide Growth Temperature Range, Isolated from the Troll B Oil Platform in the North Sea.</title>
        <authorList>
            <person name="Swithers K.S."/>
            <person name="Dipippo J.L."/>
            <person name="Bruce D.C."/>
            <person name="Detter C."/>
            <person name="Tapia R."/>
            <person name="Han S."/>
            <person name="Goodwin L.A."/>
            <person name="Han J."/>
            <person name="Woyke T."/>
            <person name="Pitluck S."/>
            <person name="Pennacchio L."/>
            <person name="Nolan M."/>
            <person name="Mikhailova N."/>
            <person name="Land M.L."/>
            <person name="Nesbo C.L."/>
            <person name="Gogarten J.P."/>
            <person name="Noll K.M."/>
        </authorList>
    </citation>
    <scope>NUCLEOTIDE SEQUENCE [LARGE SCALE GENOMIC DNA]</scope>
    <source>
        <strain evidence="7">ATCC BAA-1733 / DSM 21960 / TBF 19.5.1</strain>
    </source>
</reference>
<dbReference type="SUPFAM" id="SSF69318">
    <property type="entry name" value="Integrin alpha N-terminal domain"/>
    <property type="match status" value="1"/>
</dbReference>
<dbReference type="PANTHER" id="PTHR47763:SF4">
    <property type="entry name" value="ALPHA-PROTEIN KINASE VWKA"/>
    <property type="match status" value="1"/>
</dbReference>
<dbReference type="InterPro" id="IPR028994">
    <property type="entry name" value="Integrin_alpha_N"/>
</dbReference>
<dbReference type="EMBL" id="CP001634">
    <property type="protein sequence ID" value="ACR80186.1"/>
    <property type="molecule type" value="Genomic_DNA"/>
</dbReference>
<gene>
    <name evidence="6" type="ordered locus">Kole_1495</name>
</gene>
<dbReference type="PROSITE" id="PS50234">
    <property type="entry name" value="VWFA"/>
    <property type="match status" value="1"/>
</dbReference>
<dbReference type="PANTHER" id="PTHR47763">
    <property type="entry name" value="ALPHA-PROTEIN KINASE VWKA"/>
    <property type="match status" value="1"/>
</dbReference>
<sequence>MKIVNLSALILFLALFTSSFSGQISGIDLKHYPLVSFYISSDATIDCVKEDGIEVDFWFKTPDKAFISDMDIVIVLDSSGSMRNVIGIMDDLMEKAIKKLKEEGLRLRYALVTFGDEIRELKGFTSRDDVFISWLRDVVPFGGGDDPEISLDALSMASNLPFDVKAKKVIVLITNAPAHFVEDGTAYSNVSVNGLIDELNGKGVELLLLVPPEPEYVKISESLGGKFFNIFKIAGPNKAFEELANLNFRTRLVEFRTPNFDFDRKHFIEVSAGDKILTASYTSPERLNSPPVIDSFSAIPPIVYPGENVRLSVDAHDPDGDALNYNWKLNGELLNATSTELLITPEATGVYVMECHVSDGRLSNDSKVSFRVIDKPKSVIIEKTVKKIVQPQVQQQAAIDITELQERFGITIKTKLVEDIDGDGTREIIAGTGATDKGTLYLFNEKGELLWKVKLSDDSVFWPDDSFEITRIRIGDVNDDGRSEIVVVLNHVPWFPSILAVVSLEGIVEGRYYHPGHLKELYVIDLNGDGISEIVFAGENAEFDYQTVVGILDGRKVSGQAIPYYGLGQRKAEEIFYKVFEKAKGFQNLEIKEKTIVFIDESGKKFPIENIW</sequence>
<dbReference type="Gene3D" id="2.60.40.10">
    <property type="entry name" value="Immunoglobulins"/>
    <property type="match status" value="1"/>
</dbReference>
<dbReference type="SUPFAM" id="SSF53300">
    <property type="entry name" value="vWA-like"/>
    <property type="match status" value="1"/>
</dbReference>
<evidence type="ECO:0000256" key="1">
    <source>
        <dbReference type="ARBA" id="ARBA00004613"/>
    </source>
</evidence>
<organism evidence="6 7">
    <name type="scientific">Kosmotoga olearia (strain ATCC BAA-1733 / DSM 21960 / TBF 19.5.1)</name>
    <dbReference type="NCBI Taxonomy" id="521045"/>
    <lineage>
        <taxon>Bacteria</taxon>
        <taxon>Thermotogati</taxon>
        <taxon>Thermotogota</taxon>
        <taxon>Thermotogae</taxon>
        <taxon>Kosmotogales</taxon>
        <taxon>Kosmotogaceae</taxon>
        <taxon>Kosmotoga</taxon>
    </lineage>
</organism>
<proteinExistence type="predicted"/>
<reference evidence="6 7" key="1">
    <citation type="submission" date="2009-06" db="EMBL/GenBank/DDBJ databases">
        <title>Complete sequence of Thermotogales bacterium TBF 19.5.1.</title>
        <authorList>
            <consortium name="US DOE Joint Genome Institute"/>
            <person name="Lucas S."/>
            <person name="Copeland A."/>
            <person name="Lapidus A."/>
            <person name="Glavina del Rio T."/>
            <person name="Tice H."/>
            <person name="Bruce D."/>
            <person name="Goodwin L."/>
            <person name="Pitluck S."/>
            <person name="Chertkov O."/>
            <person name="Brettin T."/>
            <person name="Detter J.C."/>
            <person name="Han C."/>
            <person name="Schmutz J."/>
            <person name="Larimer F."/>
            <person name="Land M."/>
            <person name="Hauser L."/>
            <person name="Kyrpides N."/>
            <person name="Ovchinnikova G."/>
            <person name="Noll K."/>
        </authorList>
    </citation>
    <scope>NUCLEOTIDE SEQUENCE [LARGE SCALE GENOMIC DNA]</scope>
    <source>
        <strain evidence="7">ATCC BAA-1733 / DSM 21960 / TBF 19.5.1</strain>
    </source>
</reference>
<keyword evidence="3 4" id="KW-0732">Signal</keyword>
<evidence type="ECO:0000256" key="2">
    <source>
        <dbReference type="ARBA" id="ARBA00022525"/>
    </source>
</evidence>
<evidence type="ECO:0000259" key="5">
    <source>
        <dbReference type="PROSITE" id="PS50234"/>
    </source>
</evidence>
<dbReference type="KEGG" id="kol:Kole_1495"/>
<keyword evidence="2" id="KW-0964">Secreted</keyword>
<dbReference type="SMART" id="SM00327">
    <property type="entry name" value="VWA"/>
    <property type="match status" value="1"/>
</dbReference>
<dbReference type="Proteomes" id="UP000002382">
    <property type="component" value="Chromosome"/>
</dbReference>
<dbReference type="InterPro" id="IPR002035">
    <property type="entry name" value="VWF_A"/>
</dbReference>
<dbReference type="InterPro" id="IPR052969">
    <property type="entry name" value="Thr-specific_kinase-like"/>
</dbReference>
<comment type="subcellular location">
    <subcellularLocation>
        <location evidence="1">Secreted</location>
    </subcellularLocation>
</comment>
<evidence type="ECO:0000256" key="4">
    <source>
        <dbReference type="SAM" id="SignalP"/>
    </source>
</evidence>
<dbReference type="InterPro" id="IPR036465">
    <property type="entry name" value="vWFA_dom_sf"/>
</dbReference>
<evidence type="ECO:0000313" key="6">
    <source>
        <dbReference type="EMBL" id="ACR80186.1"/>
    </source>
</evidence>
<feature type="chain" id="PRO_5002949402" evidence="4">
    <location>
        <begin position="22"/>
        <end position="612"/>
    </location>
</feature>
<evidence type="ECO:0000256" key="3">
    <source>
        <dbReference type="ARBA" id="ARBA00022729"/>
    </source>
</evidence>
<feature type="domain" description="VWFA" evidence="5">
    <location>
        <begin position="71"/>
        <end position="209"/>
    </location>
</feature>
<dbReference type="InterPro" id="IPR013783">
    <property type="entry name" value="Ig-like_fold"/>
</dbReference>
<accession>C5CEE6</accession>
<evidence type="ECO:0000313" key="7">
    <source>
        <dbReference type="Proteomes" id="UP000002382"/>
    </source>
</evidence>
<dbReference type="eggNOG" id="COG2304">
    <property type="taxonomic scope" value="Bacteria"/>
</dbReference>
<dbReference type="RefSeq" id="WP_015868833.1">
    <property type="nucleotide sequence ID" value="NC_012785.1"/>
</dbReference>
<dbReference type="Gene3D" id="2.130.10.130">
    <property type="entry name" value="Integrin alpha, N-terminal"/>
    <property type="match status" value="1"/>
</dbReference>
<feature type="signal peptide" evidence="4">
    <location>
        <begin position="1"/>
        <end position="21"/>
    </location>
</feature>
<dbReference type="HOGENOM" id="CLU_446035_0_0_0"/>
<protein>
    <submittedName>
        <fullName evidence="6">von Willebrand factor type A</fullName>
    </submittedName>
</protein>